<comment type="caution">
    <text evidence="1">The sequence shown here is derived from an EMBL/GenBank/DDBJ whole genome shotgun (WGS) entry which is preliminary data.</text>
</comment>
<organism evidence="1 2">
    <name type="scientific">Hylemonella gracilis ATCC 19624</name>
    <dbReference type="NCBI Taxonomy" id="887062"/>
    <lineage>
        <taxon>Bacteria</taxon>
        <taxon>Pseudomonadati</taxon>
        <taxon>Pseudomonadota</taxon>
        <taxon>Betaproteobacteria</taxon>
        <taxon>Burkholderiales</taxon>
        <taxon>Comamonadaceae</taxon>
        <taxon>Hylemonella</taxon>
    </lineage>
</organism>
<reference evidence="1 2" key="1">
    <citation type="journal article" date="2011" name="EMBO J.">
        <title>Structural diversity of bacterial flagellar motors.</title>
        <authorList>
            <person name="Chen S."/>
            <person name="Beeby M."/>
            <person name="Murphy G.E."/>
            <person name="Leadbetter J.R."/>
            <person name="Hendrixson D.R."/>
            <person name="Briegel A."/>
            <person name="Li Z."/>
            <person name="Shi J."/>
            <person name="Tocheva E.I."/>
            <person name="Muller A."/>
            <person name="Dobro M.J."/>
            <person name="Jensen G.J."/>
        </authorList>
    </citation>
    <scope>NUCLEOTIDE SEQUENCE [LARGE SCALE GENOMIC DNA]</scope>
    <source>
        <strain evidence="1 2">ATCC 19624</strain>
    </source>
</reference>
<evidence type="ECO:0000313" key="1">
    <source>
        <dbReference type="EMBL" id="EGI75800.1"/>
    </source>
</evidence>
<evidence type="ECO:0000313" key="2">
    <source>
        <dbReference type="Proteomes" id="UP000016368"/>
    </source>
</evidence>
<protein>
    <submittedName>
        <fullName evidence="1">Uncharacterized protein</fullName>
    </submittedName>
</protein>
<gene>
    <name evidence="1" type="ORF">HGR_15009</name>
</gene>
<keyword evidence="2" id="KW-1185">Reference proteome</keyword>
<dbReference type="Proteomes" id="UP000016368">
    <property type="component" value="Unassembled WGS sequence"/>
</dbReference>
<dbReference type="EMBL" id="AEGR01000093">
    <property type="protein sequence ID" value="EGI75800.1"/>
    <property type="molecule type" value="Genomic_DNA"/>
</dbReference>
<name>F3KX13_9BURK</name>
<dbReference type="AlphaFoldDB" id="F3KX13"/>
<accession>F3KX13</accession>
<sequence>MVGGTGRVDTDEDSGGGLVSFLGFFAILSLRCTPLGMVPPGGVVGFARS</sequence>
<proteinExistence type="predicted"/>